<feature type="domain" description="Methylguanine DNA methyltransferase ribonuclease-like" evidence="11">
    <location>
        <begin position="5"/>
        <end position="69"/>
    </location>
</feature>
<keyword evidence="3 9" id="KW-0963">Cytoplasm</keyword>
<keyword evidence="6 9" id="KW-0227">DNA damage</keyword>
<sequence>MRAELETPVGELILIADEVGLRALRLPQGRPLASDADIPRDPRRLRPFLTQLQAYFAGELRQFDLPLSPTGTDFQCAVWWALAEIPYGETMSYSAMAAKIGRPRAVRAVGAANGANPLPIVLPCHRVIGRDGSLTGFAGGLACKAWLLAHERRLRGERQADLWG</sequence>
<dbReference type="PROSITE" id="PS00374">
    <property type="entry name" value="MGMT"/>
    <property type="match status" value="1"/>
</dbReference>
<comment type="function">
    <text evidence="9">Involved in the cellular defense against the biological effects of O6-methylguanine (O6-MeG) and O4-methylthymine (O4-MeT) in DNA. Repairs the methylated nucleobase in DNA by stoichiometrically transferring the methyl group to a cysteine residue in the enzyme. This is a suicide reaction: the enzyme is irreversibly inactivated.</text>
</comment>
<dbReference type="HAMAP" id="MF_00772">
    <property type="entry name" value="OGT"/>
    <property type="match status" value="1"/>
</dbReference>
<protein>
    <recommendedName>
        <fullName evidence="9">Methylated-DNA--protein-cysteine methyltransferase</fullName>
        <ecNumber evidence="9">2.1.1.63</ecNumber>
    </recommendedName>
    <alternativeName>
        <fullName evidence="9">6-O-methylguanine-DNA methyltransferase</fullName>
        <shortName evidence="9">MGMT</shortName>
    </alternativeName>
    <alternativeName>
        <fullName evidence="9">O-6-methylguanine-DNA-alkyltransferase</fullName>
    </alternativeName>
</protein>
<dbReference type="GO" id="GO:0032259">
    <property type="term" value="P:methylation"/>
    <property type="evidence" value="ECO:0007669"/>
    <property type="project" value="UniProtKB-KW"/>
</dbReference>
<evidence type="ECO:0000259" key="11">
    <source>
        <dbReference type="Pfam" id="PF02870"/>
    </source>
</evidence>
<comment type="miscellaneous">
    <text evidence="9">This enzyme catalyzes only one turnover and therefore is not strictly catalytic. According to one definition, an enzyme is a biocatalyst that acts repeatedly and over many reaction cycles.</text>
</comment>
<dbReference type="SUPFAM" id="SSF46767">
    <property type="entry name" value="Methylated DNA-protein cysteine methyltransferase, C-terminal domain"/>
    <property type="match status" value="1"/>
</dbReference>
<dbReference type="Gene3D" id="1.10.10.10">
    <property type="entry name" value="Winged helix-like DNA-binding domain superfamily/Winged helix DNA-binding domain"/>
    <property type="match status" value="1"/>
</dbReference>
<evidence type="ECO:0000256" key="6">
    <source>
        <dbReference type="ARBA" id="ARBA00022763"/>
    </source>
</evidence>
<dbReference type="InterPro" id="IPR001497">
    <property type="entry name" value="MethylDNA_cys_MeTrfase_AS"/>
</dbReference>
<name>A0AAW3ZKM7_9GAMM</name>
<evidence type="ECO:0000256" key="9">
    <source>
        <dbReference type="HAMAP-Rule" id="MF_00772"/>
    </source>
</evidence>
<dbReference type="Pfam" id="PF02870">
    <property type="entry name" value="Methyltransf_1N"/>
    <property type="match status" value="1"/>
</dbReference>
<dbReference type="GO" id="GO:0006307">
    <property type="term" value="P:DNA alkylation repair"/>
    <property type="evidence" value="ECO:0007669"/>
    <property type="project" value="UniProtKB-UniRule"/>
</dbReference>
<dbReference type="InterPro" id="IPR023546">
    <property type="entry name" value="MGMT"/>
</dbReference>
<evidence type="ECO:0000256" key="3">
    <source>
        <dbReference type="ARBA" id="ARBA00022490"/>
    </source>
</evidence>
<dbReference type="Pfam" id="PF01035">
    <property type="entry name" value="DNA_binding_1"/>
    <property type="match status" value="1"/>
</dbReference>
<keyword evidence="4 9" id="KW-0489">Methyltransferase</keyword>
<dbReference type="GO" id="GO:0003908">
    <property type="term" value="F:methylated-DNA-[protein]-cysteine S-methyltransferase activity"/>
    <property type="evidence" value="ECO:0007669"/>
    <property type="project" value="UniProtKB-UniRule"/>
</dbReference>
<accession>A0AAW3ZKM7</accession>
<dbReference type="FunFam" id="1.10.10.10:FF:000214">
    <property type="entry name" value="Methylated-DNA--protein-cysteine methyltransferase"/>
    <property type="match status" value="1"/>
</dbReference>
<dbReference type="InterPro" id="IPR036388">
    <property type="entry name" value="WH-like_DNA-bd_sf"/>
</dbReference>
<keyword evidence="7 9" id="KW-0234">DNA repair</keyword>
<dbReference type="RefSeq" id="WP_192029506.1">
    <property type="nucleotide sequence ID" value="NZ_JACYTR010000016.1"/>
</dbReference>
<evidence type="ECO:0000256" key="4">
    <source>
        <dbReference type="ARBA" id="ARBA00022603"/>
    </source>
</evidence>
<proteinExistence type="inferred from homology"/>
<dbReference type="NCBIfam" id="TIGR00589">
    <property type="entry name" value="ogt"/>
    <property type="match status" value="1"/>
</dbReference>
<evidence type="ECO:0000256" key="8">
    <source>
        <dbReference type="ARBA" id="ARBA00049348"/>
    </source>
</evidence>
<organism evidence="12 13">
    <name type="scientific">Pseudomarimonas arenosa</name>
    <dbReference type="NCBI Taxonomy" id="2774145"/>
    <lineage>
        <taxon>Bacteria</taxon>
        <taxon>Pseudomonadati</taxon>
        <taxon>Pseudomonadota</taxon>
        <taxon>Gammaproteobacteria</taxon>
        <taxon>Lysobacterales</taxon>
        <taxon>Lysobacteraceae</taxon>
        <taxon>Pseudomarimonas</taxon>
    </lineage>
</organism>
<evidence type="ECO:0000256" key="1">
    <source>
        <dbReference type="ARBA" id="ARBA00001286"/>
    </source>
</evidence>
<comment type="catalytic activity">
    <reaction evidence="8 9">
        <text>a 6-O-methyl-2'-deoxyguanosine in DNA + L-cysteinyl-[protein] = S-methyl-L-cysteinyl-[protein] + a 2'-deoxyguanosine in DNA</text>
        <dbReference type="Rhea" id="RHEA:24000"/>
        <dbReference type="Rhea" id="RHEA-COMP:10131"/>
        <dbReference type="Rhea" id="RHEA-COMP:10132"/>
        <dbReference type="Rhea" id="RHEA-COMP:11367"/>
        <dbReference type="Rhea" id="RHEA-COMP:11368"/>
        <dbReference type="ChEBI" id="CHEBI:29950"/>
        <dbReference type="ChEBI" id="CHEBI:82612"/>
        <dbReference type="ChEBI" id="CHEBI:85445"/>
        <dbReference type="ChEBI" id="CHEBI:85448"/>
        <dbReference type="EC" id="2.1.1.63"/>
    </reaction>
</comment>
<feature type="domain" description="Methylated-DNA-[protein]-cysteine S-methyltransferase DNA binding" evidence="10">
    <location>
        <begin position="73"/>
        <end position="152"/>
    </location>
</feature>
<evidence type="ECO:0000256" key="5">
    <source>
        <dbReference type="ARBA" id="ARBA00022679"/>
    </source>
</evidence>
<dbReference type="InterPro" id="IPR014048">
    <property type="entry name" value="MethylDNA_cys_MeTrfase_DNA-bd"/>
</dbReference>
<feature type="active site" description="Nucleophile; methyl group acceptor" evidence="9">
    <location>
        <position position="124"/>
    </location>
</feature>
<keyword evidence="13" id="KW-1185">Reference proteome</keyword>
<comment type="caution">
    <text evidence="12">The sequence shown here is derived from an EMBL/GenBank/DDBJ whole genome shotgun (WGS) entry which is preliminary data.</text>
</comment>
<dbReference type="InterPro" id="IPR036217">
    <property type="entry name" value="MethylDNA_cys_MeTrfase_DNAb"/>
</dbReference>
<evidence type="ECO:0000256" key="7">
    <source>
        <dbReference type="ARBA" id="ARBA00023204"/>
    </source>
</evidence>
<evidence type="ECO:0000313" key="12">
    <source>
        <dbReference type="EMBL" id="MBD8526069.1"/>
    </source>
</evidence>
<dbReference type="EC" id="2.1.1.63" evidence="9"/>
<dbReference type="Proteomes" id="UP000613768">
    <property type="component" value="Unassembled WGS sequence"/>
</dbReference>
<dbReference type="PANTHER" id="PTHR10815">
    <property type="entry name" value="METHYLATED-DNA--PROTEIN-CYSTEINE METHYLTRANSFERASE"/>
    <property type="match status" value="1"/>
</dbReference>
<evidence type="ECO:0000259" key="10">
    <source>
        <dbReference type="Pfam" id="PF01035"/>
    </source>
</evidence>
<dbReference type="Gene3D" id="3.30.160.70">
    <property type="entry name" value="Methylated DNA-protein cysteine methyltransferase domain"/>
    <property type="match status" value="1"/>
</dbReference>
<dbReference type="CDD" id="cd06445">
    <property type="entry name" value="ATase"/>
    <property type="match status" value="1"/>
</dbReference>
<dbReference type="InterPro" id="IPR008332">
    <property type="entry name" value="MethylG_MeTrfase_N"/>
</dbReference>
<dbReference type="SUPFAM" id="SSF53155">
    <property type="entry name" value="Methylated DNA-protein cysteine methyltransferase domain"/>
    <property type="match status" value="1"/>
</dbReference>
<gene>
    <name evidence="12" type="ORF">IFO71_10000</name>
</gene>
<comment type="catalytic activity">
    <reaction evidence="1 9">
        <text>a 4-O-methyl-thymidine in DNA + L-cysteinyl-[protein] = a thymidine in DNA + S-methyl-L-cysteinyl-[protein]</text>
        <dbReference type="Rhea" id="RHEA:53428"/>
        <dbReference type="Rhea" id="RHEA-COMP:10131"/>
        <dbReference type="Rhea" id="RHEA-COMP:10132"/>
        <dbReference type="Rhea" id="RHEA-COMP:13555"/>
        <dbReference type="Rhea" id="RHEA-COMP:13556"/>
        <dbReference type="ChEBI" id="CHEBI:29950"/>
        <dbReference type="ChEBI" id="CHEBI:82612"/>
        <dbReference type="ChEBI" id="CHEBI:137386"/>
        <dbReference type="ChEBI" id="CHEBI:137387"/>
        <dbReference type="EC" id="2.1.1.63"/>
    </reaction>
</comment>
<dbReference type="PANTHER" id="PTHR10815:SF5">
    <property type="entry name" value="METHYLATED-DNA--PROTEIN-CYSTEINE METHYLTRANSFERASE"/>
    <property type="match status" value="1"/>
</dbReference>
<dbReference type="InterPro" id="IPR036631">
    <property type="entry name" value="MGMT_N_sf"/>
</dbReference>
<dbReference type="GO" id="GO:0005737">
    <property type="term" value="C:cytoplasm"/>
    <property type="evidence" value="ECO:0007669"/>
    <property type="project" value="UniProtKB-SubCell"/>
</dbReference>
<evidence type="ECO:0000313" key="13">
    <source>
        <dbReference type="Proteomes" id="UP000613768"/>
    </source>
</evidence>
<dbReference type="AlphaFoldDB" id="A0AAW3ZKM7"/>
<evidence type="ECO:0000256" key="2">
    <source>
        <dbReference type="ARBA" id="ARBA00008711"/>
    </source>
</evidence>
<reference evidence="12 13" key="1">
    <citation type="submission" date="2020-09" db="EMBL/GenBank/DDBJ databases">
        <title>Pseudoxanthomonas sp. CAU 1598 isolated from sand of Yaerae Beach.</title>
        <authorList>
            <person name="Kim W."/>
        </authorList>
    </citation>
    <scope>NUCLEOTIDE SEQUENCE [LARGE SCALE GENOMIC DNA]</scope>
    <source>
        <strain evidence="12 13">CAU 1598</strain>
    </source>
</reference>
<comment type="subcellular location">
    <subcellularLocation>
        <location evidence="9">Cytoplasm</location>
    </subcellularLocation>
</comment>
<keyword evidence="5 9" id="KW-0808">Transferase</keyword>
<comment type="similarity">
    <text evidence="2 9">Belongs to the MGMT family.</text>
</comment>
<dbReference type="EMBL" id="JACYTR010000016">
    <property type="protein sequence ID" value="MBD8526069.1"/>
    <property type="molecule type" value="Genomic_DNA"/>
</dbReference>